<comment type="subunit">
    <text evidence="3">Component of the ER membrane protein complex (EMC).</text>
</comment>
<evidence type="ECO:0000256" key="5">
    <source>
        <dbReference type="ARBA" id="ARBA00022824"/>
    </source>
</evidence>
<feature type="signal peptide" evidence="9">
    <location>
        <begin position="1"/>
        <end position="25"/>
    </location>
</feature>
<proteinExistence type="inferred from homology"/>
<dbReference type="GO" id="GO:0000139">
    <property type="term" value="C:Golgi membrane"/>
    <property type="evidence" value="ECO:0007669"/>
    <property type="project" value="UniProtKB-SubCell"/>
</dbReference>
<evidence type="ECO:0000256" key="4">
    <source>
        <dbReference type="ARBA" id="ARBA00022692"/>
    </source>
</evidence>
<feature type="transmembrane region" description="Helical" evidence="8">
    <location>
        <begin position="47"/>
        <end position="65"/>
    </location>
</feature>
<keyword evidence="4 8" id="KW-0812">Transmembrane</keyword>
<dbReference type="Proteomes" id="UP000326759">
    <property type="component" value="Unassembled WGS sequence"/>
</dbReference>
<keyword evidence="7 8" id="KW-0472">Membrane</keyword>
<evidence type="ECO:0000256" key="8">
    <source>
        <dbReference type="RuleBase" id="RU367002"/>
    </source>
</evidence>
<keyword evidence="12" id="KW-1185">Reference proteome</keyword>
<dbReference type="EMBL" id="SEYY01000749">
    <property type="protein sequence ID" value="KAB7506559.1"/>
    <property type="molecule type" value="Genomic_DNA"/>
</dbReference>
<dbReference type="InterPro" id="IPR018937">
    <property type="entry name" value="MMgT"/>
</dbReference>
<dbReference type="GO" id="GO:0022890">
    <property type="term" value="F:inorganic cation transmembrane transporter activity"/>
    <property type="evidence" value="ECO:0007669"/>
    <property type="project" value="TreeGrafter"/>
</dbReference>
<feature type="chain" id="PRO_5033494578" description="Membrane magnesium transporter" evidence="9">
    <location>
        <begin position="26"/>
        <end position="124"/>
    </location>
</feature>
<evidence type="ECO:0000313" key="10">
    <source>
        <dbReference type="EMBL" id="KAB7499479.1"/>
    </source>
</evidence>
<evidence type="ECO:0000256" key="7">
    <source>
        <dbReference type="ARBA" id="ARBA00023136"/>
    </source>
</evidence>
<dbReference type="PANTHER" id="PTHR21181">
    <property type="match status" value="1"/>
</dbReference>
<dbReference type="GO" id="GO:0072546">
    <property type="term" value="C:EMC complex"/>
    <property type="evidence" value="ECO:0007669"/>
    <property type="project" value="UniProtKB-UniRule"/>
</dbReference>
<evidence type="ECO:0000256" key="1">
    <source>
        <dbReference type="ARBA" id="ARBA00004477"/>
    </source>
</evidence>
<protein>
    <recommendedName>
        <fullName evidence="8">Membrane magnesium transporter</fullName>
    </recommendedName>
</protein>
<keyword evidence="8" id="KW-0333">Golgi apparatus</keyword>
<dbReference type="PANTHER" id="PTHR21181:SF7">
    <property type="entry name" value="ER MEMBRANE PROTEIN COMPLEX SUBUNIT 5"/>
    <property type="match status" value="1"/>
</dbReference>
<dbReference type="Pfam" id="PF10270">
    <property type="entry name" value="MMgT"/>
    <property type="match status" value="1"/>
</dbReference>
<evidence type="ECO:0000256" key="2">
    <source>
        <dbReference type="ARBA" id="ARBA00006109"/>
    </source>
</evidence>
<keyword evidence="8" id="KW-0460">Magnesium</keyword>
<comment type="function">
    <text evidence="8">Part of the endoplasmic reticulum membrane protein complex (EMC) that enables the energy-independent insertion into endoplasmic reticulum membranes of newly synthesized membrane proteins. May be involved in Mg(2+) transport.</text>
</comment>
<gene>
    <name evidence="10" type="primary">Mmgt2_1</name>
    <name evidence="11" type="synonym">Mmgt2_0</name>
    <name evidence="11" type="ORF">Anas_03589</name>
    <name evidence="10" type="ORF">Anas_14710</name>
</gene>
<comment type="caution">
    <text evidence="10">The sequence shown here is derived from an EMBL/GenBank/DDBJ whole genome shotgun (WGS) entry which is preliminary data.</text>
</comment>
<evidence type="ECO:0000313" key="12">
    <source>
        <dbReference type="Proteomes" id="UP000326759"/>
    </source>
</evidence>
<name>A0A5N5T0I8_9CRUS</name>
<keyword evidence="5 8" id="KW-0256">Endoplasmic reticulum</keyword>
<keyword evidence="9" id="KW-0732">Signal</keyword>
<organism evidence="10 12">
    <name type="scientific">Armadillidium nasatum</name>
    <dbReference type="NCBI Taxonomy" id="96803"/>
    <lineage>
        <taxon>Eukaryota</taxon>
        <taxon>Metazoa</taxon>
        <taxon>Ecdysozoa</taxon>
        <taxon>Arthropoda</taxon>
        <taxon>Crustacea</taxon>
        <taxon>Multicrustacea</taxon>
        <taxon>Malacostraca</taxon>
        <taxon>Eumalacostraca</taxon>
        <taxon>Peracarida</taxon>
        <taxon>Isopoda</taxon>
        <taxon>Oniscidea</taxon>
        <taxon>Crinocheta</taxon>
        <taxon>Armadillidiidae</taxon>
        <taxon>Armadillidium</taxon>
    </lineage>
</organism>
<dbReference type="GO" id="GO:0031901">
    <property type="term" value="C:early endosome membrane"/>
    <property type="evidence" value="ECO:0007669"/>
    <property type="project" value="UniProtKB-SubCell"/>
</dbReference>
<sequence>MGVFVYKIICLIGLFSLLHTGYSAAEYRATLRVIEQEYSSLPSDILLQGLISLIVMMYGVLYSVGDFKEIRATIQLENKSWETAGNRPSFYSFCHRGRNLCATSLTTLKYNKTSLSNDFDSYES</sequence>
<keyword evidence="8" id="KW-0813">Transport</keyword>
<dbReference type="EMBL" id="SEYY01018240">
    <property type="protein sequence ID" value="KAB7499479.1"/>
    <property type="molecule type" value="Genomic_DNA"/>
</dbReference>
<comment type="subcellular location">
    <subcellularLocation>
        <location evidence="1">Endoplasmic reticulum membrane</location>
        <topology evidence="1">Multi-pass membrane protein</topology>
    </subcellularLocation>
    <subcellularLocation>
        <location evidence="8">Golgi apparatus membrane</location>
        <topology evidence="8">Multi-pass membrane protein</topology>
    </subcellularLocation>
    <subcellularLocation>
        <location evidence="8">Early endosome membrane</location>
        <topology evidence="8">Multi-pass membrane protein</topology>
    </subcellularLocation>
</comment>
<evidence type="ECO:0000313" key="11">
    <source>
        <dbReference type="EMBL" id="KAB7506559.1"/>
    </source>
</evidence>
<evidence type="ECO:0000256" key="6">
    <source>
        <dbReference type="ARBA" id="ARBA00022989"/>
    </source>
</evidence>
<keyword evidence="8" id="KW-0967">Endosome</keyword>
<evidence type="ECO:0000256" key="9">
    <source>
        <dbReference type="SAM" id="SignalP"/>
    </source>
</evidence>
<keyword evidence="6 8" id="KW-1133">Transmembrane helix</keyword>
<comment type="caution">
    <text evidence="8">Lacks conserved residue(s) required for the propagation of feature annotation.</text>
</comment>
<dbReference type="OrthoDB" id="44756at2759"/>
<dbReference type="AlphaFoldDB" id="A0A5N5T0I8"/>
<evidence type="ECO:0000256" key="3">
    <source>
        <dbReference type="ARBA" id="ARBA00011276"/>
    </source>
</evidence>
<dbReference type="GO" id="GO:0005886">
    <property type="term" value="C:plasma membrane"/>
    <property type="evidence" value="ECO:0007669"/>
    <property type="project" value="TreeGrafter"/>
</dbReference>
<comment type="similarity">
    <text evidence="2 8">Belongs to the membrane magnesium transporter (TC 1.A.67) family.</text>
</comment>
<accession>A0A5N5T0I8</accession>
<reference evidence="10 12" key="1">
    <citation type="journal article" date="2019" name="PLoS Biol.">
        <title>Sex chromosomes control vertical transmission of feminizing Wolbachia symbionts in an isopod.</title>
        <authorList>
            <person name="Becking T."/>
            <person name="Chebbi M.A."/>
            <person name="Giraud I."/>
            <person name="Moumen B."/>
            <person name="Laverre T."/>
            <person name="Caubet Y."/>
            <person name="Peccoud J."/>
            <person name="Gilbert C."/>
            <person name="Cordaux R."/>
        </authorList>
    </citation>
    <scope>NUCLEOTIDE SEQUENCE [LARGE SCALE GENOMIC DNA]</scope>
    <source>
        <strain evidence="10">ANa2</strain>
        <tissue evidence="10">Whole body excluding digestive tract and cuticle</tissue>
    </source>
</reference>